<dbReference type="Gene3D" id="1.50.10.10">
    <property type="match status" value="1"/>
</dbReference>
<dbReference type="GO" id="GO:0016787">
    <property type="term" value="F:hydrolase activity"/>
    <property type="evidence" value="ECO:0007669"/>
    <property type="project" value="UniProtKB-KW"/>
</dbReference>
<evidence type="ECO:0000259" key="2">
    <source>
        <dbReference type="Pfam" id="PF19291"/>
    </source>
</evidence>
<name>A0ABT8IZJ7_9MICO</name>
<dbReference type="InterPro" id="IPR008928">
    <property type="entry name" value="6-hairpin_glycosidase_sf"/>
</dbReference>
<comment type="caution">
    <text evidence="3">The sequence shown here is derived from an EMBL/GenBank/DDBJ whole genome shotgun (WGS) entry which is preliminary data.</text>
</comment>
<dbReference type="RefSeq" id="WP_301219576.1">
    <property type="nucleotide sequence ID" value="NZ_JAROCB010000003.1"/>
</dbReference>
<dbReference type="Pfam" id="PF19291">
    <property type="entry name" value="TREH_N"/>
    <property type="match status" value="1"/>
</dbReference>
<dbReference type="Pfam" id="PF00723">
    <property type="entry name" value="Glyco_hydro_15"/>
    <property type="match status" value="1"/>
</dbReference>
<sequence>MTTSETQSAESAAIEDHAALGDGRTVALIDRSGTVDWLPVPSLDSPPVFAALLDLDRGGRMVLRPVADFTTRRHYLPGTNVLETTFTTANGAVRVTDALVTGVAGRLPWLEFARRIEGVSGTVVMDWSVEPGSMLGTSSPWAEHVDGSRILRIGTVNIGVTGLADAEEDADAPRFGGRIRVVEGSRRTLTVVATDDEPLHLPQPHNVDIGIDRTVGNWELWSRTFSYDGPWADAVQRSALALKLLLYAPTGAIAAAATTSLPETPRGGKNWDYRFAWVRDTAYTLRSLARFGLREETHAAVSWLLRAVKGDPGGLRILYGLREASSAEPQAHDVPGWRGIGPVVTGNRAADQLQLGVYGDLLSVALAYASAGNVLDVPTRRLVSDVADHVCDVWRQPDSGMWELTELRHHTSSKMGCWQALQAAQQLAALGQADGNPERWRREADLIHDWVEEHCWSERLGAYTMVAGEDELDASVLLHAPSGFDRGERMRSTIEALRRELGRGSLLYRFTGAEAEGERPFVACSFWLASALACIGDIPAAAELMDDLVARANDVGLYAEMMDEDGTFWGNFPQALSHLGLIDAALTIADLRR</sequence>
<dbReference type="PANTHER" id="PTHR31616:SF0">
    <property type="entry name" value="GLUCAN 1,4-ALPHA-GLUCOSIDASE"/>
    <property type="match status" value="1"/>
</dbReference>
<dbReference type="SUPFAM" id="SSF48208">
    <property type="entry name" value="Six-hairpin glycosidases"/>
    <property type="match status" value="1"/>
</dbReference>
<dbReference type="EMBL" id="JAROCB010000003">
    <property type="protein sequence ID" value="MDN4598239.1"/>
    <property type="molecule type" value="Genomic_DNA"/>
</dbReference>
<protein>
    <submittedName>
        <fullName evidence="3">Glycoside hydrolase family 15 protein</fullName>
    </submittedName>
</protein>
<dbReference type="InterPro" id="IPR012341">
    <property type="entry name" value="6hp_glycosidase-like_sf"/>
</dbReference>
<dbReference type="PANTHER" id="PTHR31616">
    <property type="entry name" value="TREHALASE"/>
    <property type="match status" value="1"/>
</dbReference>
<keyword evidence="4" id="KW-1185">Reference proteome</keyword>
<evidence type="ECO:0000259" key="1">
    <source>
        <dbReference type="Pfam" id="PF00723"/>
    </source>
</evidence>
<accession>A0ABT8IZJ7</accession>
<gene>
    <name evidence="3" type="ORF">P5G59_13890</name>
</gene>
<reference evidence="3" key="1">
    <citation type="submission" date="2023-03" db="EMBL/GenBank/DDBJ databases">
        <title>MT1 and MT2 Draft Genomes of Novel Species.</title>
        <authorList>
            <person name="Venkateswaran K."/>
        </authorList>
    </citation>
    <scope>NUCLEOTIDE SEQUENCE</scope>
    <source>
        <strain evidence="3">F6_8S_P_1A</strain>
    </source>
</reference>
<feature type="domain" description="GH15-like" evidence="1">
    <location>
        <begin position="232"/>
        <end position="585"/>
    </location>
</feature>
<feature type="domain" description="Trehalase-like N-terminal" evidence="2">
    <location>
        <begin position="9"/>
        <end position="104"/>
    </location>
</feature>
<organism evidence="3 4">
    <name type="scientific">Leifsonia virtsii</name>
    <dbReference type="NCBI Taxonomy" id="3035915"/>
    <lineage>
        <taxon>Bacteria</taxon>
        <taxon>Bacillati</taxon>
        <taxon>Actinomycetota</taxon>
        <taxon>Actinomycetes</taxon>
        <taxon>Micrococcales</taxon>
        <taxon>Microbacteriaceae</taxon>
        <taxon>Leifsonia</taxon>
    </lineage>
</organism>
<keyword evidence="3" id="KW-0378">Hydrolase</keyword>
<dbReference type="InterPro" id="IPR011613">
    <property type="entry name" value="GH15-like"/>
</dbReference>
<dbReference type="InterPro" id="IPR045582">
    <property type="entry name" value="Trehalase-like_N"/>
</dbReference>
<proteinExistence type="predicted"/>
<evidence type="ECO:0000313" key="3">
    <source>
        <dbReference type="EMBL" id="MDN4598239.1"/>
    </source>
</evidence>
<evidence type="ECO:0000313" key="4">
    <source>
        <dbReference type="Proteomes" id="UP001174210"/>
    </source>
</evidence>
<dbReference type="Proteomes" id="UP001174210">
    <property type="component" value="Unassembled WGS sequence"/>
</dbReference>